<accession>A0ACC3DU56</accession>
<evidence type="ECO:0000313" key="1">
    <source>
        <dbReference type="EMBL" id="KAK3080217.1"/>
    </source>
</evidence>
<reference evidence="1" key="1">
    <citation type="submission" date="2024-09" db="EMBL/GenBank/DDBJ databases">
        <title>Black Yeasts Isolated from many extreme environments.</title>
        <authorList>
            <person name="Coleine C."/>
            <person name="Stajich J.E."/>
            <person name="Selbmann L."/>
        </authorList>
    </citation>
    <scope>NUCLEOTIDE SEQUENCE</scope>
    <source>
        <strain evidence="1">CCFEE 5737</strain>
    </source>
</reference>
<dbReference type="Proteomes" id="UP001186974">
    <property type="component" value="Unassembled WGS sequence"/>
</dbReference>
<protein>
    <submittedName>
        <fullName evidence="1">Uncharacterized protein</fullName>
    </submittedName>
</protein>
<proteinExistence type="predicted"/>
<evidence type="ECO:0000313" key="2">
    <source>
        <dbReference type="Proteomes" id="UP001186974"/>
    </source>
</evidence>
<organism evidence="1 2">
    <name type="scientific">Coniosporium uncinatum</name>
    <dbReference type="NCBI Taxonomy" id="93489"/>
    <lineage>
        <taxon>Eukaryota</taxon>
        <taxon>Fungi</taxon>
        <taxon>Dikarya</taxon>
        <taxon>Ascomycota</taxon>
        <taxon>Pezizomycotina</taxon>
        <taxon>Dothideomycetes</taxon>
        <taxon>Dothideomycetes incertae sedis</taxon>
        <taxon>Coniosporium</taxon>
    </lineage>
</organism>
<gene>
    <name evidence="1" type="ORF">LTS18_002821</name>
</gene>
<comment type="caution">
    <text evidence="1">The sequence shown here is derived from an EMBL/GenBank/DDBJ whole genome shotgun (WGS) entry which is preliminary data.</text>
</comment>
<name>A0ACC3DU56_9PEZI</name>
<sequence length="309" mass="34613">MASTRIQKHKRNAAISKLPSTLYDHDLYMLPKRLTNRCRSIACNFTNLAQTAEGQASIVDSVKGASGIELFLESLTHANAPSSFRDSGVSGVYTPSLTCNGTTKQNTEVPLTPTFTAMNAPRLDINLDLDVLDEPHYSQKEAIDSIDYLMAEHMKAQAEHHSELSRLRRENAGLRKQLRKARSDKMAGTPRTHTTTPTSRVGRLTARDSSLPPPQPDLGKFLQITKGSHFHLIKINGLREAQMHQSGEQGFEYDDDERCMDWVDNIDHPNKGIRETEAYWAGMAEVERREVGLAWRHSGDEVTSEDQLT</sequence>
<dbReference type="EMBL" id="JAWDJW010000677">
    <property type="protein sequence ID" value="KAK3080217.1"/>
    <property type="molecule type" value="Genomic_DNA"/>
</dbReference>
<keyword evidence="2" id="KW-1185">Reference proteome</keyword>